<accession>A0A841J6R9</accession>
<dbReference type="SUPFAM" id="SSF48452">
    <property type="entry name" value="TPR-like"/>
    <property type="match status" value="1"/>
</dbReference>
<dbReference type="EMBL" id="JACHCA010000002">
    <property type="protein sequence ID" value="MBB6126743.1"/>
    <property type="molecule type" value="Genomic_DNA"/>
</dbReference>
<dbReference type="InterPro" id="IPR011990">
    <property type="entry name" value="TPR-like_helical_dom_sf"/>
</dbReference>
<feature type="coiled-coil region" evidence="1">
    <location>
        <begin position="365"/>
        <end position="392"/>
    </location>
</feature>
<feature type="transmembrane region" description="Helical" evidence="2">
    <location>
        <begin position="330"/>
        <end position="352"/>
    </location>
</feature>
<keyword evidence="2" id="KW-0812">Transmembrane</keyword>
<sequence>MKLKLIFITYLLSGIYSSGNACGLVVDSLLSKLNIVLANKERFVNQKRTRIKGLTNQLNMVNGLTGKYNIYQNLYDEYKNYSYDSAYHYAKQLQITARHLHDPQRLAFAKMELGFTLISSGMFKETLETLNSINISHLSKDNKIDYYFLKARSYFDLSDFDRNIDYSDVYNPKGIQCIDSALVFCLPGSYNDLALNGLRDLRIGNYQEGLQNYTRLLQLRGLSPHQFAINACCMSYIYEVLGDQDKSINLLIRAAVADLQSATKETVAIYKLADFLYKKGDLNNAFIYIKQAMDDATFYGARHRQVTISSILPIIEAQRINTIEQQRRSLFIYASIITVLILFVVVFAVIIFRQLKKLRIADDLIKAANTSLQQNNRMLEELNRNLSIANKIKNEYIGYYFNINSIYIDKLESFQKSIEKKLSNKRYDDAQKAIKNLNLESERQQLFHTFDKVFLQLFPDFINKFDELFQPEERICVTEGQLLSTEHRIFALIRMGIHDTDRIAKLLSYSVNTIYAYKNRIKNKSFIPNDEFDDHIMAIEAI</sequence>
<evidence type="ECO:0000259" key="3">
    <source>
        <dbReference type="Pfam" id="PF19904"/>
    </source>
</evidence>
<dbReference type="Gene3D" id="1.25.40.10">
    <property type="entry name" value="Tetratricopeptide repeat domain"/>
    <property type="match status" value="1"/>
</dbReference>
<organism evidence="4 5">
    <name type="scientific">Mucilaginibacter lappiensis</name>
    <dbReference type="NCBI Taxonomy" id="354630"/>
    <lineage>
        <taxon>Bacteria</taxon>
        <taxon>Pseudomonadati</taxon>
        <taxon>Bacteroidota</taxon>
        <taxon>Sphingobacteriia</taxon>
        <taxon>Sphingobacteriales</taxon>
        <taxon>Sphingobacteriaceae</taxon>
        <taxon>Mucilaginibacter</taxon>
    </lineage>
</organism>
<feature type="domain" description="DUF6377" evidence="3">
    <location>
        <begin position="258"/>
        <end position="504"/>
    </location>
</feature>
<keyword evidence="2" id="KW-0472">Membrane</keyword>
<gene>
    <name evidence="4" type="ORF">HDF22_000848</name>
</gene>
<evidence type="ECO:0000313" key="4">
    <source>
        <dbReference type="EMBL" id="MBB6126743.1"/>
    </source>
</evidence>
<dbReference type="AlphaFoldDB" id="A0A841J6R9"/>
<evidence type="ECO:0000256" key="1">
    <source>
        <dbReference type="SAM" id="Coils"/>
    </source>
</evidence>
<keyword evidence="2" id="KW-1133">Transmembrane helix</keyword>
<dbReference type="RefSeq" id="WP_183585839.1">
    <property type="nucleotide sequence ID" value="NZ_JACHCA010000002.1"/>
</dbReference>
<name>A0A841J6R9_9SPHI</name>
<proteinExistence type="predicted"/>
<keyword evidence="1" id="KW-0175">Coiled coil</keyword>
<evidence type="ECO:0000256" key="2">
    <source>
        <dbReference type="SAM" id="Phobius"/>
    </source>
</evidence>
<dbReference type="Proteomes" id="UP000548326">
    <property type="component" value="Unassembled WGS sequence"/>
</dbReference>
<dbReference type="Pfam" id="PF19904">
    <property type="entry name" value="DUF6377"/>
    <property type="match status" value="1"/>
</dbReference>
<evidence type="ECO:0000313" key="5">
    <source>
        <dbReference type="Proteomes" id="UP000548326"/>
    </source>
</evidence>
<protein>
    <recommendedName>
        <fullName evidence="3">DUF6377 domain-containing protein</fullName>
    </recommendedName>
</protein>
<comment type="caution">
    <text evidence="4">The sequence shown here is derived from an EMBL/GenBank/DDBJ whole genome shotgun (WGS) entry which is preliminary data.</text>
</comment>
<reference evidence="4 5" key="1">
    <citation type="submission" date="2020-08" db="EMBL/GenBank/DDBJ databases">
        <title>Genomic Encyclopedia of Type Strains, Phase IV (KMG-V): Genome sequencing to study the core and pangenomes of soil and plant-associated prokaryotes.</title>
        <authorList>
            <person name="Whitman W."/>
        </authorList>
    </citation>
    <scope>NUCLEOTIDE SEQUENCE [LARGE SCALE GENOMIC DNA]</scope>
    <source>
        <strain evidence="4 5">MP601</strain>
    </source>
</reference>
<dbReference type="InterPro" id="IPR045957">
    <property type="entry name" value="DUF6377"/>
</dbReference>